<feature type="transmembrane region" description="Helical" evidence="1">
    <location>
        <begin position="317"/>
        <end position="338"/>
    </location>
</feature>
<feature type="transmembrane region" description="Helical" evidence="1">
    <location>
        <begin position="267"/>
        <end position="288"/>
    </location>
</feature>
<accession>A0A226EA10</accession>
<evidence type="ECO:0000256" key="1">
    <source>
        <dbReference type="SAM" id="Phobius"/>
    </source>
</evidence>
<feature type="transmembrane region" description="Helical" evidence="1">
    <location>
        <begin position="152"/>
        <end position="171"/>
    </location>
</feature>
<gene>
    <name evidence="2" type="ORF">Fcan01_10402</name>
</gene>
<organism evidence="2 3">
    <name type="scientific">Folsomia candida</name>
    <name type="common">Springtail</name>
    <dbReference type="NCBI Taxonomy" id="158441"/>
    <lineage>
        <taxon>Eukaryota</taxon>
        <taxon>Metazoa</taxon>
        <taxon>Ecdysozoa</taxon>
        <taxon>Arthropoda</taxon>
        <taxon>Hexapoda</taxon>
        <taxon>Collembola</taxon>
        <taxon>Entomobryomorpha</taxon>
        <taxon>Isotomoidea</taxon>
        <taxon>Isotomidae</taxon>
        <taxon>Proisotominae</taxon>
        <taxon>Folsomia</taxon>
    </lineage>
</organism>
<evidence type="ECO:0000313" key="2">
    <source>
        <dbReference type="EMBL" id="OXA53907.1"/>
    </source>
</evidence>
<protein>
    <submittedName>
        <fullName evidence="2">Uncharacterized protein</fullName>
    </submittedName>
</protein>
<feature type="transmembrane region" description="Helical" evidence="1">
    <location>
        <begin position="178"/>
        <end position="200"/>
    </location>
</feature>
<evidence type="ECO:0000313" key="3">
    <source>
        <dbReference type="Proteomes" id="UP000198287"/>
    </source>
</evidence>
<keyword evidence="1" id="KW-0472">Membrane</keyword>
<dbReference type="EMBL" id="LNIX01000005">
    <property type="protein sequence ID" value="OXA53907.1"/>
    <property type="molecule type" value="Genomic_DNA"/>
</dbReference>
<keyword evidence="1" id="KW-1133">Transmembrane helix</keyword>
<feature type="transmembrane region" description="Helical" evidence="1">
    <location>
        <begin position="43"/>
        <end position="62"/>
    </location>
</feature>
<comment type="caution">
    <text evidence="2">The sequence shown here is derived from an EMBL/GenBank/DDBJ whole genome shotgun (WGS) entry which is preliminary data.</text>
</comment>
<dbReference type="AlphaFoldDB" id="A0A226EA10"/>
<dbReference type="Proteomes" id="UP000198287">
    <property type="component" value="Unassembled WGS sequence"/>
</dbReference>
<sequence length="456" mass="51035">MLGRLLITHLKRHFSLSDLSHGFHYTWDKARNRVGPSRRRERYIGRTFTAGNTVYIAFQLVSLWTSKVDTANKIVPLFSTLLYLAGVGFTYEWGPDMATIQLINVVLGEDGNGVNSGTEFIIPFGTALMILIFPCQLPFLGSAILPRNQCDTPIHAAGMYFAGVRILLAIFEMKQLLYMILSGGFYSIYTLMAGTIHLWIELKKICEDNTVKFSKRYRQVQVFEQLLNSCTRFRIFPVFAATVPGIQIITTYACVKHFDAMQLTHLLVVFFGMVDGILFNMVLFTGSAKLYSKSADYLDGVRIRARGKLETRFARSLTQAVVGTALSGAYFLAFFLLFDINRDPTPGQLLNYIEARKAILVNLVYSGSWLVPISVALLCIIWPCFPPLFSSLLCNSEWNGTLIPVGLVILEFVGYQTVAVSGAHYVISTTGTGMAVYGWTVKDLRDKMGSCHFIEV</sequence>
<name>A0A226EA10_FOLCA</name>
<feature type="transmembrane region" description="Helical" evidence="1">
    <location>
        <begin position="120"/>
        <end position="140"/>
    </location>
</feature>
<keyword evidence="1" id="KW-0812">Transmembrane</keyword>
<feature type="transmembrane region" description="Helical" evidence="1">
    <location>
        <begin position="235"/>
        <end position="255"/>
    </location>
</feature>
<proteinExistence type="predicted"/>
<feature type="transmembrane region" description="Helical" evidence="1">
    <location>
        <begin position="74"/>
        <end position="94"/>
    </location>
</feature>
<keyword evidence="3" id="KW-1185">Reference proteome</keyword>
<feature type="transmembrane region" description="Helical" evidence="1">
    <location>
        <begin position="359"/>
        <end position="383"/>
    </location>
</feature>
<reference evidence="2 3" key="1">
    <citation type="submission" date="2015-12" db="EMBL/GenBank/DDBJ databases">
        <title>The genome of Folsomia candida.</title>
        <authorList>
            <person name="Faddeeva A."/>
            <person name="Derks M.F."/>
            <person name="Anvar Y."/>
            <person name="Smit S."/>
            <person name="Van Straalen N."/>
            <person name="Roelofs D."/>
        </authorList>
    </citation>
    <scope>NUCLEOTIDE SEQUENCE [LARGE SCALE GENOMIC DNA]</scope>
    <source>
        <strain evidence="2 3">VU population</strain>
        <tissue evidence="2">Whole body</tissue>
    </source>
</reference>